<accession>A0A6J5DDQ1</accession>
<dbReference type="EMBL" id="CABVQD010000001">
    <property type="protein sequence ID" value="VWB09553.1"/>
    <property type="molecule type" value="Genomic_DNA"/>
</dbReference>
<name>A0A6J5DDQ1_9BURK</name>
<dbReference type="Proteomes" id="UP000494330">
    <property type="component" value="Unassembled WGS sequence"/>
</dbReference>
<proteinExistence type="predicted"/>
<dbReference type="RefSeq" id="WP_034198324.1">
    <property type="nucleotide sequence ID" value="NZ_CABVQD010000001.1"/>
</dbReference>
<protein>
    <submittedName>
        <fullName evidence="1">Uncharacterized protein</fullName>
    </submittedName>
</protein>
<reference evidence="1 2" key="1">
    <citation type="submission" date="2019-09" db="EMBL/GenBank/DDBJ databases">
        <authorList>
            <person name="Depoorter E."/>
        </authorList>
    </citation>
    <scope>NUCLEOTIDE SEQUENCE [LARGE SCALE GENOMIC DNA]</scope>
    <source>
        <strain evidence="1">LMG 30113</strain>
    </source>
</reference>
<organism evidence="1 2">
    <name type="scientific">Burkholderia paludis</name>
    <dbReference type="NCBI Taxonomy" id="1506587"/>
    <lineage>
        <taxon>Bacteria</taxon>
        <taxon>Pseudomonadati</taxon>
        <taxon>Pseudomonadota</taxon>
        <taxon>Betaproteobacteria</taxon>
        <taxon>Burkholderiales</taxon>
        <taxon>Burkholderiaceae</taxon>
        <taxon>Burkholderia</taxon>
        <taxon>Burkholderia cepacia complex</taxon>
    </lineage>
</organism>
<dbReference type="AlphaFoldDB" id="A0A6J5DDQ1"/>
<evidence type="ECO:0000313" key="2">
    <source>
        <dbReference type="Proteomes" id="UP000494330"/>
    </source>
</evidence>
<sequence>MTTTENSRADAPTDDRRQALCEALTEYFVALDSAIGIDTPDRILCLFDYHDSRNVDDLIDRAIVPALAERSRSPAMAAEAVAIYQILTEEGAWLDVPQKIYDRTKSDPTLARVVYAAQQPAQADIEVIARTVDCVHVDLNGDRAAAIERLSRFAAAFSTRVKESPEQADAREGLTDEQRRTVECADAWLTDKGLPTYTKLRALAAHPGLSEPHSEVTDAWIKVNVQYPTEAGIAPDDDVMAWNSDPGFPTIIEASFVSPGFPEYTYWKKKPHGPVDVARADDSAHDGR</sequence>
<evidence type="ECO:0000313" key="1">
    <source>
        <dbReference type="EMBL" id="VWB09553.1"/>
    </source>
</evidence>
<gene>
    <name evidence="1" type="ORF">BPA30113_00143</name>
</gene>
<keyword evidence="2" id="KW-1185">Reference proteome</keyword>